<evidence type="ECO:0000256" key="2">
    <source>
        <dbReference type="ARBA" id="ARBA00022581"/>
    </source>
</evidence>
<evidence type="ECO:0000313" key="10">
    <source>
        <dbReference type="EMBL" id="QPB11962.1"/>
    </source>
</evidence>
<dbReference type="Pfam" id="PF03906">
    <property type="entry name" value="Phage_T7_tail"/>
    <property type="match status" value="1"/>
</dbReference>
<keyword evidence="11" id="KW-1185">Reference proteome</keyword>
<proteinExistence type="predicted"/>
<evidence type="ECO:0000256" key="8">
    <source>
        <dbReference type="SAM" id="MobiDB-lite"/>
    </source>
</evidence>
<evidence type="ECO:0000256" key="4">
    <source>
        <dbReference type="ARBA" id="ARBA00022804"/>
    </source>
</evidence>
<keyword evidence="3" id="KW-1227">Viral tail protein</keyword>
<evidence type="ECO:0000313" key="11">
    <source>
        <dbReference type="Proteomes" id="UP000663070"/>
    </source>
</evidence>
<dbReference type="EMBL" id="MW057854">
    <property type="protein sequence ID" value="QPB11962.1"/>
    <property type="molecule type" value="Genomic_DNA"/>
</dbReference>
<dbReference type="GO" id="GO:0098015">
    <property type="term" value="C:virus tail"/>
    <property type="evidence" value="ECO:0007669"/>
    <property type="project" value="UniProtKB-KW"/>
</dbReference>
<evidence type="ECO:0000256" key="3">
    <source>
        <dbReference type="ARBA" id="ARBA00022732"/>
    </source>
</evidence>
<dbReference type="GO" id="GO:0098671">
    <property type="term" value="P:adhesion receptor-mediated virion attachment to host cell"/>
    <property type="evidence" value="ECO:0007669"/>
    <property type="project" value="UniProtKB-KW"/>
</dbReference>
<feature type="domain" description="Bacteriophage T7 tail fibre protein-like N-terminal" evidence="9">
    <location>
        <begin position="8"/>
        <end position="133"/>
    </location>
</feature>
<evidence type="ECO:0000256" key="7">
    <source>
        <dbReference type="ARBA" id="ARBA00023296"/>
    </source>
</evidence>
<sequence length="340" mass="37438">MAFTEPTETLVNYPLNGSNRRFSIPFDYLQRSFIRVSLFAANKEEQLTLGVDFNFINDTTIETVKTYGGADGWTRIQLRRYTDAKRIVEFIDGSVLLAGDLNVATLQALHIAQEGRDSAFDMLTVNSEGNYDAKDRRIVRIANGIDDHDAVTMGQFKDWTGKVTTEADRAKKEADRAKSEADKATTNGAAQVELAKKEVEKAAAQAGRAESEANRAEQAVITALDPYRSEELTVIAKGGEKRIQLPFLPFNLLVTINGAVQPKGYSYTMEGSMLVLAGEGLLVGEVLYVLMNPPMETKQVIVSADKGNMVKVGTDGGAKLLENQFTYFKEITDVTTEQVE</sequence>
<evidence type="ECO:0000256" key="1">
    <source>
        <dbReference type="ARBA" id="ARBA00004328"/>
    </source>
</evidence>
<name>A0A873WH94_9CAUD</name>
<dbReference type="InterPro" id="IPR005604">
    <property type="entry name" value="Phage_T7_tail_fibre-like_N"/>
</dbReference>
<keyword evidence="4" id="KW-1161">Viral attachment to host cell</keyword>
<feature type="compositionally biased region" description="Basic and acidic residues" evidence="8">
    <location>
        <begin position="170"/>
        <end position="183"/>
    </location>
</feature>
<organism evidence="10 11">
    <name type="scientific">Providencia phage PSTCR2</name>
    <dbReference type="NCBI Taxonomy" id="2783544"/>
    <lineage>
        <taxon>Viruses</taxon>
        <taxon>Duplodnaviria</taxon>
        <taxon>Heunggongvirae</taxon>
        <taxon>Uroviricota</taxon>
        <taxon>Caudoviricetes</taxon>
        <taxon>Autographivirales</taxon>
        <taxon>Autotranscriptaviridae</taxon>
        <taxon>Studiervirinae</taxon>
        <taxon>Solymavirus</taxon>
        <taxon>Solymavirus PSTCR2</taxon>
    </lineage>
</organism>
<feature type="region of interest" description="Disordered" evidence="8">
    <location>
        <begin position="170"/>
        <end position="189"/>
    </location>
</feature>
<accession>A0A873WH94</accession>
<dbReference type="InterPro" id="IPR011049">
    <property type="entry name" value="Serralysin-like_metalloprot_C"/>
</dbReference>
<evidence type="ECO:0000256" key="6">
    <source>
        <dbReference type="ARBA" id="ARBA00023165"/>
    </source>
</evidence>
<dbReference type="Proteomes" id="UP000663070">
    <property type="component" value="Segment"/>
</dbReference>
<protein>
    <recommendedName>
        <fullName evidence="9">Bacteriophage T7 tail fibre protein-like N-terminal domain-containing protein</fullName>
    </recommendedName>
</protein>
<keyword evidence="6" id="KW-1233">Viral attachment to host adhesion receptor</keyword>
<keyword evidence="5" id="KW-0946">Virion</keyword>
<comment type="subcellular location">
    <subcellularLocation>
        <location evidence="1">Virion</location>
    </subcellularLocation>
</comment>
<reference evidence="10" key="1">
    <citation type="submission" date="2020-10" db="EMBL/GenBank/DDBJ databases">
        <title>Novel bacteriophages targeting Providencia spp. as potential agents for phage therapy.</title>
        <authorList>
            <person name="Rakov C."/>
            <person name="Alkalay-Oren S."/>
            <person name="Coppenhagen-Glazer S."/>
            <person name="Hazan R."/>
        </authorList>
    </citation>
    <scope>NUCLEOTIDE SEQUENCE</scope>
</reference>
<evidence type="ECO:0000256" key="5">
    <source>
        <dbReference type="ARBA" id="ARBA00022844"/>
    </source>
</evidence>
<dbReference type="GO" id="GO:0046718">
    <property type="term" value="P:symbiont entry into host cell"/>
    <property type="evidence" value="ECO:0007669"/>
    <property type="project" value="UniProtKB-KW"/>
</dbReference>
<keyword evidence="2" id="KW-0945">Host-virus interaction</keyword>
<dbReference type="SUPFAM" id="SSF101967">
    <property type="entry name" value="Adhesin YadA, collagen-binding domain"/>
    <property type="match status" value="1"/>
</dbReference>
<keyword evidence="7" id="KW-1160">Virus entry into host cell</keyword>
<evidence type="ECO:0000259" key="9">
    <source>
        <dbReference type="Pfam" id="PF03906"/>
    </source>
</evidence>